<dbReference type="Pfam" id="PF04193">
    <property type="entry name" value="PQ-loop"/>
    <property type="match status" value="1"/>
</dbReference>
<feature type="transmembrane region" description="Helical" evidence="5">
    <location>
        <begin position="38"/>
        <end position="56"/>
    </location>
</feature>
<dbReference type="Gene3D" id="1.20.1280.290">
    <property type="match status" value="1"/>
</dbReference>
<dbReference type="EMBL" id="MAKX01000001">
    <property type="protein sequence ID" value="OCK43359.1"/>
    <property type="molecule type" value="Genomic_DNA"/>
</dbReference>
<name>A0A1B9Y0S3_9FLAO</name>
<dbReference type="GO" id="GO:0016020">
    <property type="term" value="C:membrane"/>
    <property type="evidence" value="ECO:0007669"/>
    <property type="project" value="UniProtKB-SubCell"/>
</dbReference>
<dbReference type="SMART" id="SM00679">
    <property type="entry name" value="CTNS"/>
    <property type="match status" value="1"/>
</dbReference>
<evidence type="ECO:0000313" key="7">
    <source>
        <dbReference type="Proteomes" id="UP000093186"/>
    </source>
</evidence>
<comment type="subcellular location">
    <subcellularLocation>
        <location evidence="1">Membrane</location>
        <topology evidence="1">Multi-pass membrane protein</topology>
    </subcellularLocation>
</comment>
<keyword evidence="4 5" id="KW-0472">Membrane</keyword>
<dbReference type="InterPro" id="IPR047662">
    <property type="entry name" value="SemiSWEET"/>
</dbReference>
<protein>
    <recommendedName>
        <fullName evidence="8">Glutathione synthetase</fullName>
    </recommendedName>
</protein>
<dbReference type="GO" id="GO:0051119">
    <property type="term" value="F:sugar transmembrane transporter activity"/>
    <property type="evidence" value="ECO:0007669"/>
    <property type="project" value="InterPro"/>
</dbReference>
<keyword evidence="2 5" id="KW-0812">Transmembrane</keyword>
<dbReference type="STRING" id="447689.BA195_01250"/>
<evidence type="ECO:0000256" key="1">
    <source>
        <dbReference type="ARBA" id="ARBA00004141"/>
    </source>
</evidence>
<dbReference type="Proteomes" id="UP000093186">
    <property type="component" value="Unassembled WGS sequence"/>
</dbReference>
<organism evidence="6 7">
    <name type="scientific">Tenacibaculum soleae</name>
    <dbReference type="NCBI Taxonomy" id="447689"/>
    <lineage>
        <taxon>Bacteria</taxon>
        <taxon>Pseudomonadati</taxon>
        <taxon>Bacteroidota</taxon>
        <taxon>Flavobacteriia</taxon>
        <taxon>Flavobacteriales</taxon>
        <taxon>Flavobacteriaceae</taxon>
        <taxon>Tenacibaculum</taxon>
    </lineage>
</organism>
<proteinExistence type="predicted"/>
<evidence type="ECO:0000256" key="4">
    <source>
        <dbReference type="ARBA" id="ARBA00023136"/>
    </source>
</evidence>
<gene>
    <name evidence="6" type="ORF">BA195_01250</name>
</gene>
<comment type="caution">
    <text evidence="6">The sequence shown here is derived from an EMBL/GenBank/DDBJ whole genome shotgun (WGS) entry which is preliminary data.</text>
</comment>
<dbReference type="RefSeq" id="WP_068701635.1">
    <property type="nucleotide sequence ID" value="NZ_JAUOSW010000001.1"/>
</dbReference>
<keyword evidence="3 5" id="KW-1133">Transmembrane helix</keyword>
<dbReference type="NCBIfam" id="NF037968">
    <property type="entry name" value="SemiSWEET_2"/>
    <property type="match status" value="1"/>
</dbReference>
<keyword evidence="7" id="KW-1185">Reference proteome</keyword>
<sequence>MDNFYEVLGLLAATLTTASFLPQVYKTWKTKSTEGLSLVMYSVFFIGIVLWLIYGIHLKSTPMILANSITAVSSLFLVIMKLKYK</sequence>
<dbReference type="AlphaFoldDB" id="A0A1B9Y0S3"/>
<evidence type="ECO:0008006" key="8">
    <source>
        <dbReference type="Google" id="ProtNLM"/>
    </source>
</evidence>
<evidence type="ECO:0000256" key="5">
    <source>
        <dbReference type="SAM" id="Phobius"/>
    </source>
</evidence>
<evidence type="ECO:0000256" key="3">
    <source>
        <dbReference type="ARBA" id="ARBA00022989"/>
    </source>
</evidence>
<evidence type="ECO:0000313" key="6">
    <source>
        <dbReference type="EMBL" id="OCK43359.1"/>
    </source>
</evidence>
<dbReference type="InterPro" id="IPR006603">
    <property type="entry name" value="PQ-loop_rpt"/>
</dbReference>
<reference evidence="6 7" key="1">
    <citation type="submission" date="2016-06" db="EMBL/GenBank/DDBJ databases">
        <title>Draft Genome Sequence of Tenacibaculum soleae UCD-KL19.</title>
        <authorList>
            <person name="Eisen J.A."/>
            <person name="Coil D.A."/>
            <person name="Lujan K.M."/>
        </authorList>
    </citation>
    <scope>NUCLEOTIDE SEQUENCE [LARGE SCALE GENOMIC DNA]</scope>
    <source>
        <strain evidence="6 7">UCD-KL19</strain>
    </source>
</reference>
<feature type="transmembrane region" description="Helical" evidence="5">
    <location>
        <begin position="63"/>
        <end position="82"/>
    </location>
</feature>
<dbReference type="OrthoDB" id="122062at2"/>
<evidence type="ECO:0000256" key="2">
    <source>
        <dbReference type="ARBA" id="ARBA00022692"/>
    </source>
</evidence>
<accession>A0A1B9Y0S3</accession>